<dbReference type="EMBL" id="CM004481">
    <property type="protein sequence ID" value="OCT66401.1"/>
    <property type="molecule type" value="Genomic_DNA"/>
</dbReference>
<name>A0A974C4N0_XENLA</name>
<protein>
    <submittedName>
        <fullName evidence="1">Uncharacterized protein</fullName>
    </submittedName>
</protein>
<proteinExistence type="predicted"/>
<dbReference type="Proteomes" id="UP000694892">
    <property type="component" value="Chromosome 8S"/>
</dbReference>
<evidence type="ECO:0000313" key="1">
    <source>
        <dbReference type="EMBL" id="OCT66401.1"/>
    </source>
</evidence>
<dbReference type="AlphaFoldDB" id="A0A974C4N0"/>
<reference evidence="2" key="1">
    <citation type="journal article" date="2016" name="Nature">
        <title>Genome evolution in the allotetraploid frog Xenopus laevis.</title>
        <authorList>
            <person name="Session A.M."/>
            <person name="Uno Y."/>
            <person name="Kwon T."/>
            <person name="Chapman J.A."/>
            <person name="Toyoda A."/>
            <person name="Takahashi S."/>
            <person name="Fukui A."/>
            <person name="Hikosaka A."/>
            <person name="Suzuki A."/>
            <person name="Kondo M."/>
            <person name="van Heeringen S.J."/>
            <person name="Quigley I."/>
            <person name="Heinz S."/>
            <person name="Ogino H."/>
            <person name="Ochi H."/>
            <person name="Hellsten U."/>
            <person name="Lyons J.B."/>
            <person name="Simakov O."/>
            <person name="Putnam N."/>
            <person name="Stites J."/>
            <person name="Kuroki Y."/>
            <person name="Tanaka T."/>
            <person name="Michiue T."/>
            <person name="Watanabe M."/>
            <person name="Bogdanovic O."/>
            <person name="Lister R."/>
            <person name="Georgiou G."/>
            <person name="Paranjpe S.S."/>
            <person name="van Kruijsbergen I."/>
            <person name="Shu S."/>
            <person name="Carlson J."/>
            <person name="Kinoshita T."/>
            <person name="Ohta Y."/>
            <person name="Mawaribuchi S."/>
            <person name="Jenkins J."/>
            <person name="Grimwood J."/>
            <person name="Schmutz J."/>
            <person name="Mitros T."/>
            <person name="Mozaffari S.V."/>
            <person name="Suzuki Y."/>
            <person name="Haramoto Y."/>
            <person name="Yamamoto T.S."/>
            <person name="Takagi C."/>
            <person name="Heald R."/>
            <person name="Miller K."/>
            <person name="Haudenschild C."/>
            <person name="Kitzman J."/>
            <person name="Nakayama T."/>
            <person name="Izutsu Y."/>
            <person name="Robert J."/>
            <person name="Fortriede J."/>
            <person name="Burns K."/>
            <person name="Lotay V."/>
            <person name="Karimi K."/>
            <person name="Yasuoka Y."/>
            <person name="Dichmann D.S."/>
            <person name="Flajnik M.F."/>
            <person name="Houston D.W."/>
            <person name="Shendure J."/>
            <person name="DuPasquier L."/>
            <person name="Vize P.D."/>
            <person name="Zorn A.M."/>
            <person name="Ito M."/>
            <person name="Marcotte E.M."/>
            <person name="Wallingford J.B."/>
            <person name="Ito Y."/>
            <person name="Asashima M."/>
            <person name="Ueno N."/>
            <person name="Matsuda Y."/>
            <person name="Veenstra G.J."/>
            <person name="Fujiyama A."/>
            <person name="Harland R.M."/>
            <person name="Taira M."/>
            <person name="Rokhsar D.S."/>
        </authorList>
    </citation>
    <scope>NUCLEOTIDE SEQUENCE [LARGE SCALE GENOMIC DNA]</scope>
    <source>
        <strain evidence="2">J</strain>
    </source>
</reference>
<gene>
    <name evidence="1" type="ORF">XELAEV_18042655mg</name>
</gene>
<organism evidence="1 2">
    <name type="scientific">Xenopus laevis</name>
    <name type="common">African clawed frog</name>
    <dbReference type="NCBI Taxonomy" id="8355"/>
    <lineage>
        <taxon>Eukaryota</taxon>
        <taxon>Metazoa</taxon>
        <taxon>Chordata</taxon>
        <taxon>Craniata</taxon>
        <taxon>Vertebrata</taxon>
        <taxon>Euteleostomi</taxon>
        <taxon>Amphibia</taxon>
        <taxon>Batrachia</taxon>
        <taxon>Anura</taxon>
        <taxon>Pipoidea</taxon>
        <taxon>Pipidae</taxon>
        <taxon>Xenopodinae</taxon>
        <taxon>Xenopus</taxon>
        <taxon>Xenopus</taxon>
    </lineage>
</organism>
<sequence>MNQPNENAGIFFWVNGFLYGWGSFEQSVLQTMGPVGCPTYLYVQSLNASNDSNGNVSYLQNTNSFHLYR</sequence>
<evidence type="ECO:0000313" key="2">
    <source>
        <dbReference type="Proteomes" id="UP000694892"/>
    </source>
</evidence>
<accession>A0A974C4N0</accession>